<keyword evidence="4" id="KW-1185">Reference proteome</keyword>
<dbReference type="InterPro" id="IPR014966">
    <property type="entry name" value="FRG-dom"/>
</dbReference>
<dbReference type="KEGG" id="sno:Snov_2078"/>
<gene>
    <name evidence="3" type="ordered locus">Snov_2078</name>
</gene>
<feature type="domain" description="FRG" evidence="2">
    <location>
        <begin position="126"/>
        <end position="236"/>
    </location>
</feature>
<name>D7A0B4_ANCN5</name>
<feature type="region of interest" description="Disordered" evidence="1">
    <location>
        <begin position="359"/>
        <end position="378"/>
    </location>
</feature>
<dbReference type="Pfam" id="PF08867">
    <property type="entry name" value="FRG"/>
    <property type="match status" value="1"/>
</dbReference>
<evidence type="ECO:0000256" key="1">
    <source>
        <dbReference type="SAM" id="MobiDB-lite"/>
    </source>
</evidence>
<dbReference type="EMBL" id="CP002026">
    <property type="protein sequence ID" value="ADH89375.1"/>
    <property type="molecule type" value="Genomic_DNA"/>
</dbReference>
<dbReference type="HOGENOM" id="CLU_711018_0_0_5"/>
<dbReference type="Proteomes" id="UP000006633">
    <property type="component" value="Chromosome"/>
</dbReference>
<evidence type="ECO:0000313" key="3">
    <source>
        <dbReference type="EMBL" id="ADH89375.1"/>
    </source>
</evidence>
<dbReference type="AlphaFoldDB" id="D7A0B4"/>
<dbReference type="eggNOG" id="ENOG5032SNT">
    <property type="taxonomic scope" value="Bacteria"/>
</dbReference>
<accession>D7A0B4</accession>
<evidence type="ECO:0000259" key="2">
    <source>
        <dbReference type="SMART" id="SM00901"/>
    </source>
</evidence>
<dbReference type="SMART" id="SM00901">
    <property type="entry name" value="FRG"/>
    <property type="match status" value="1"/>
</dbReference>
<reference evidence="3 4" key="1">
    <citation type="journal article" date="2012" name="Stand. Genomic Sci.">
        <title>Complete genome sequence of the facultatively chemolithoautotrophic and methylotrophic alpha Proteobacterium Starkeya novella type strain (ATCC 8093(T)).</title>
        <authorList>
            <person name="Kappler U."/>
            <person name="Davenport K."/>
            <person name="Beatson S."/>
            <person name="Lucas S."/>
            <person name="Lapidus A."/>
            <person name="Copeland A."/>
            <person name="Berry K.W."/>
            <person name="Glavina Del Rio T."/>
            <person name="Hammon N."/>
            <person name="Dalin E."/>
            <person name="Tice H."/>
            <person name="Pitluck S."/>
            <person name="Richardson P."/>
            <person name="Bruce D."/>
            <person name="Goodwin L.A."/>
            <person name="Han C."/>
            <person name="Tapia R."/>
            <person name="Detter J.C."/>
            <person name="Chang Y.J."/>
            <person name="Jeffries C.D."/>
            <person name="Land M."/>
            <person name="Hauser L."/>
            <person name="Kyrpides N.C."/>
            <person name="Goker M."/>
            <person name="Ivanova N."/>
            <person name="Klenk H.P."/>
            <person name="Woyke T."/>
        </authorList>
    </citation>
    <scope>NUCLEOTIDE SEQUENCE [LARGE SCALE GENOMIC DNA]</scope>
    <source>
        <strain evidence="4">ATCC 8093 / DSM 506 / JCM 20403 / CCM 1077 / IAM 12100 / NBRC 12443 / NCIMB 10456</strain>
    </source>
</reference>
<organism evidence="3 4">
    <name type="scientific">Ancylobacter novellus (strain ATCC 8093 / DSM 506 / JCM 20403 / CCM 1077 / IAM 12100 / NBRC 12443 / NCIMB 10456)</name>
    <name type="common">Starkeya novella</name>
    <dbReference type="NCBI Taxonomy" id="639283"/>
    <lineage>
        <taxon>Bacteria</taxon>
        <taxon>Pseudomonadati</taxon>
        <taxon>Pseudomonadota</taxon>
        <taxon>Alphaproteobacteria</taxon>
        <taxon>Hyphomicrobiales</taxon>
        <taxon>Xanthobacteraceae</taxon>
        <taxon>Ancylobacter</taxon>
    </lineage>
</organism>
<sequence>MLCVDHDDPDTAFVYVWSETVPPKGMLANIDLIDDKKLSLRCRYLFLTDDSGNFIPDQTANSSQETLSQIYILLHRRGRGFRGIWRGPKGSGAIRLRPKTSQGRKVADLCNNWDDFKQWASRSRNVNDIACYRGHGDSNFKVSTSFHRDGKQRIDRFVYGNLATFHDHAQTFLNRGINLKDGSEYATLLALAQHHGLPTPMLDATRSPYIAAFFAFSDFLDNRSHRKPTPKYVRVYGFSRYFLDHHTPPSVSIHFPKPYISRLRVSGIHNPRLSAQQGEFLVTNIADLETTIQEMETATGKTFMVAADIPSSFAAEALEDLSFMGLTAANMFPGLDGICRMLRHQAHFVRRQMENSVATSGKDILPTNDSLWGEPEPK</sequence>
<protein>
    <submittedName>
        <fullName evidence="3">FRG domain protein</fullName>
    </submittedName>
</protein>
<proteinExistence type="predicted"/>
<evidence type="ECO:0000313" key="4">
    <source>
        <dbReference type="Proteomes" id="UP000006633"/>
    </source>
</evidence>